<protein>
    <recommendedName>
        <fullName evidence="4">DUF420 domain-containing protein</fullName>
    </recommendedName>
</protein>
<keyword evidence="1" id="KW-1133">Transmembrane helix</keyword>
<dbReference type="AlphaFoldDB" id="A0A0K1PL14"/>
<organism evidence="2 3">
    <name type="scientific">Labilithrix luteola</name>
    <dbReference type="NCBI Taxonomy" id="1391654"/>
    <lineage>
        <taxon>Bacteria</taxon>
        <taxon>Pseudomonadati</taxon>
        <taxon>Myxococcota</taxon>
        <taxon>Polyangia</taxon>
        <taxon>Polyangiales</taxon>
        <taxon>Labilitrichaceae</taxon>
        <taxon>Labilithrix</taxon>
    </lineage>
</organism>
<accession>A0A0K1PL14</accession>
<keyword evidence="1" id="KW-0472">Membrane</keyword>
<dbReference type="KEGG" id="llu:AKJ09_00473"/>
<evidence type="ECO:0000256" key="1">
    <source>
        <dbReference type="SAM" id="Phobius"/>
    </source>
</evidence>
<dbReference type="STRING" id="1391654.AKJ09_00473"/>
<dbReference type="InterPro" id="IPR007352">
    <property type="entry name" value="DUF420"/>
</dbReference>
<evidence type="ECO:0000313" key="3">
    <source>
        <dbReference type="Proteomes" id="UP000064967"/>
    </source>
</evidence>
<evidence type="ECO:0000313" key="2">
    <source>
        <dbReference type="EMBL" id="AKU93809.1"/>
    </source>
</evidence>
<keyword evidence="1" id="KW-0812">Transmembrane</keyword>
<feature type="transmembrane region" description="Helical" evidence="1">
    <location>
        <begin position="93"/>
        <end position="115"/>
    </location>
</feature>
<feature type="transmembrane region" description="Helical" evidence="1">
    <location>
        <begin position="136"/>
        <end position="160"/>
    </location>
</feature>
<proteinExistence type="predicted"/>
<keyword evidence="3" id="KW-1185">Reference proteome</keyword>
<feature type="transmembrane region" description="Helical" evidence="1">
    <location>
        <begin position="22"/>
        <end position="41"/>
    </location>
</feature>
<name>A0A0K1PL14_9BACT</name>
<gene>
    <name evidence="2" type="ORF">AKJ09_00473</name>
</gene>
<evidence type="ECO:0008006" key="4">
    <source>
        <dbReference type="Google" id="ProtNLM"/>
    </source>
</evidence>
<reference evidence="2 3" key="1">
    <citation type="submission" date="2015-08" db="EMBL/GenBank/DDBJ databases">
        <authorList>
            <person name="Babu N.S."/>
            <person name="Beckwith C.J."/>
            <person name="Beseler K.G."/>
            <person name="Brison A."/>
            <person name="Carone J.V."/>
            <person name="Caskin T.P."/>
            <person name="Diamond M."/>
            <person name="Durham M.E."/>
            <person name="Foxe J.M."/>
            <person name="Go M."/>
            <person name="Henderson B.A."/>
            <person name="Jones I.B."/>
            <person name="McGettigan J.A."/>
            <person name="Micheletti S.J."/>
            <person name="Nasrallah M.E."/>
            <person name="Ortiz D."/>
            <person name="Piller C.R."/>
            <person name="Privatt S.R."/>
            <person name="Schneider S.L."/>
            <person name="Sharp S."/>
            <person name="Smith T.C."/>
            <person name="Stanton J.D."/>
            <person name="Ullery H.E."/>
            <person name="Wilson R.J."/>
            <person name="Serrano M.G."/>
            <person name="Buck G."/>
            <person name="Lee V."/>
            <person name="Wang Y."/>
            <person name="Carvalho R."/>
            <person name="Voegtly L."/>
            <person name="Shi R."/>
            <person name="Duckworth R."/>
            <person name="Johnson A."/>
            <person name="Loviza R."/>
            <person name="Walstead R."/>
            <person name="Shah Z."/>
            <person name="Kiflezghi M."/>
            <person name="Wade K."/>
            <person name="Ball S.L."/>
            <person name="Bradley K.W."/>
            <person name="Asai D.J."/>
            <person name="Bowman C.A."/>
            <person name="Russell D.A."/>
            <person name="Pope W.H."/>
            <person name="Jacobs-Sera D."/>
            <person name="Hendrix R.W."/>
            <person name="Hatfull G.F."/>
        </authorList>
    </citation>
    <scope>NUCLEOTIDE SEQUENCE [LARGE SCALE GENOMIC DNA]</scope>
    <source>
        <strain evidence="2 3">DSM 27648</strain>
    </source>
</reference>
<dbReference type="EMBL" id="CP012333">
    <property type="protein sequence ID" value="AKU93809.1"/>
    <property type="molecule type" value="Genomic_DNA"/>
</dbReference>
<feature type="transmembrane region" description="Helical" evidence="1">
    <location>
        <begin position="53"/>
        <end position="73"/>
    </location>
</feature>
<sequence length="161" mass="17386">MRDAPCHDGPVLGSRADLVVDLTLLTNLSAPLVAAASFRLVRRRRADIHRRMQLALLAVCTLAVVALEVRIRMSGGSGAFLSHGPTAWARTTRAFLGVHITVAVLTYAVWARLAFRSSSRYGKALPGSFSTTHRRTGWLVFAGLCFNAVSACAMYVLAFVA</sequence>
<dbReference type="Pfam" id="PF04238">
    <property type="entry name" value="DUF420"/>
    <property type="match status" value="1"/>
</dbReference>
<dbReference type="Proteomes" id="UP000064967">
    <property type="component" value="Chromosome"/>
</dbReference>